<name>A0A1M7YC24_9FIRM</name>
<proteinExistence type="predicted"/>
<gene>
    <name evidence="1" type="ORF">SAMN02745217_02597</name>
</gene>
<dbReference type="STRING" id="1121345.SAMN02745217_02597"/>
<dbReference type="AlphaFoldDB" id="A0A1M7YC24"/>
<evidence type="ECO:0000313" key="2">
    <source>
        <dbReference type="Proteomes" id="UP000184612"/>
    </source>
</evidence>
<reference evidence="1 2" key="1">
    <citation type="submission" date="2016-12" db="EMBL/GenBank/DDBJ databases">
        <authorList>
            <person name="Song W.-J."/>
            <person name="Kurnit D.M."/>
        </authorList>
    </citation>
    <scope>NUCLEOTIDE SEQUENCE [LARGE SCALE GENOMIC DNA]</scope>
    <source>
        <strain evidence="1 2">DSM 12503</strain>
    </source>
</reference>
<dbReference type="RefSeq" id="WP_073589281.1">
    <property type="nucleotide sequence ID" value="NZ_FRFD01000007.1"/>
</dbReference>
<organism evidence="1 2">
    <name type="scientific">Anaerocolumna xylanovorans DSM 12503</name>
    <dbReference type="NCBI Taxonomy" id="1121345"/>
    <lineage>
        <taxon>Bacteria</taxon>
        <taxon>Bacillati</taxon>
        <taxon>Bacillota</taxon>
        <taxon>Clostridia</taxon>
        <taxon>Lachnospirales</taxon>
        <taxon>Lachnospiraceae</taxon>
        <taxon>Anaerocolumna</taxon>
    </lineage>
</organism>
<keyword evidence="2" id="KW-1185">Reference proteome</keyword>
<accession>A0A1M7YC24</accession>
<protein>
    <submittedName>
        <fullName evidence="1">Uncharacterized protein</fullName>
    </submittedName>
</protein>
<dbReference type="EMBL" id="FRFD01000007">
    <property type="protein sequence ID" value="SHO50126.1"/>
    <property type="molecule type" value="Genomic_DNA"/>
</dbReference>
<sequence>MREKAIENLKEYGYKAIEENGVLMILYDGPEKAFNKVFANACAIAKSTGYKASIGMRSTKKEGEAN</sequence>
<dbReference type="Proteomes" id="UP000184612">
    <property type="component" value="Unassembled WGS sequence"/>
</dbReference>
<evidence type="ECO:0000313" key="1">
    <source>
        <dbReference type="EMBL" id="SHO50126.1"/>
    </source>
</evidence>